<evidence type="ECO:0000259" key="2">
    <source>
        <dbReference type="Pfam" id="PF07319"/>
    </source>
</evidence>
<feature type="domain" description="IstB-like ATP-binding" evidence="1">
    <location>
        <begin position="105"/>
        <end position="272"/>
    </location>
</feature>
<dbReference type="InterPro" id="IPR002611">
    <property type="entry name" value="IstB_ATP-bd"/>
</dbReference>
<dbReference type="InterPro" id="IPR027417">
    <property type="entry name" value="P-loop_NTPase"/>
</dbReference>
<dbReference type="EMBL" id="JBFDTB010000042">
    <property type="protein sequence ID" value="MEW3467728.1"/>
    <property type="molecule type" value="Genomic_DNA"/>
</dbReference>
<dbReference type="Pfam" id="PF07319">
    <property type="entry name" value="DnaI_N"/>
    <property type="match status" value="1"/>
</dbReference>
<dbReference type="PANTHER" id="PTHR30050:SF8">
    <property type="entry name" value="PRIMOSOMAL PROTEIN DNAI"/>
    <property type="match status" value="1"/>
</dbReference>
<feature type="domain" description="Primosomal DnaI N-terminal" evidence="2">
    <location>
        <begin position="1"/>
        <end position="94"/>
    </location>
</feature>
<proteinExistence type="predicted"/>
<sequence>MEDVGKNLGKLLDKRNYRDQFSSMMAEVLQDPDVKAFIAENEEALTEADIQKSYAKLYEFVQEKRKFRINDPSMIAPGYEPRLALNFHFIDVTYVPTKELLAYQKQEEIRSRIKAMDMPKDIQEASFADYQQTPGRMEAIAAAVDFISELTANPQEFHKGLYFVGSFGIGKTYLLGAIARDLAEAGYTTTLVHFPTFAVEMKQAIGKDQVGDKLNAVKKAPILMMDDIGADAMSSWIRDEVFGVILQYRMQEQLPTFFTSNFTMHELEQHLSVTQRGESEPLKAKRIMERIRYLTQEIQMTGKNRRNDGQ</sequence>
<evidence type="ECO:0000313" key="3">
    <source>
        <dbReference type="EMBL" id="MEW3467728.1"/>
    </source>
</evidence>
<organism evidence="3 4">
    <name type="scientific">Enterococcus entomosocium</name>
    <dbReference type="NCBI Taxonomy" id="3034352"/>
    <lineage>
        <taxon>Bacteria</taxon>
        <taxon>Bacillati</taxon>
        <taxon>Bacillota</taxon>
        <taxon>Bacilli</taxon>
        <taxon>Lactobacillales</taxon>
        <taxon>Enterococcaceae</taxon>
        <taxon>Enterococcus</taxon>
    </lineage>
</organism>
<gene>
    <name evidence="3" type="primary">dnaI</name>
    <name evidence="3" type="ORF">AB1I55_16660</name>
</gene>
<dbReference type="NCBIfam" id="NF006505">
    <property type="entry name" value="PRK08939.1"/>
    <property type="match status" value="1"/>
</dbReference>
<dbReference type="CDD" id="cd00009">
    <property type="entry name" value="AAA"/>
    <property type="match status" value="1"/>
</dbReference>
<protein>
    <submittedName>
        <fullName evidence="3">Primosomal protein DnaI</fullName>
    </submittedName>
</protein>
<comment type="caution">
    <text evidence="3">The sequence shown here is derived from an EMBL/GenBank/DDBJ whole genome shotgun (WGS) entry which is preliminary data.</text>
</comment>
<reference evidence="3 4" key="1">
    <citation type="submission" date="2024-05" db="EMBL/GenBank/DDBJ databases">
        <title>Human gut microbiome strain richness.</title>
        <authorList>
            <person name="Chen-Liaw A."/>
        </authorList>
    </citation>
    <scope>NUCLEOTIDE SEQUENCE [LARGE SCALE GENOMIC DNA]</scope>
    <source>
        <strain evidence="3 4">J1100102st1_G3_J1100102_180507</strain>
    </source>
</reference>
<dbReference type="Proteomes" id="UP001554047">
    <property type="component" value="Unassembled WGS sequence"/>
</dbReference>
<dbReference type="SUPFAM" id="SSF52540">
    <property type="entry name" value="P-loop containing nucleoside triphosphate hydrolases"/>
    <property type="match status" value="1"/>
</dbReference>
<dbReference type="InterPro" id="IPR009928">
    <property type="entry name" value="DnaI_N"/>
</dbReference>
<dbReference type="RefSeq" id="WP_016611842.1">
    <property type="nucleotide sequence ID" value="NZ_JBDKDV010000007.1"/>
</dbReference>
<accession>A0ABV3MI17</accession>
<evidence type="ECO:0000313" key="4">
    <source>
        <dbReference type="Proteomes" id="UP001554047"/>
    </source>
</evidence>
<dbReference type="Gene3D" id="3.40.50.300">
    <property type="entry name" value="P-loop containing nucleotide triphosphate hydrolases"/>
    <property type="match status" value="1"/>
</dbReference>
<evidence type="ECO:0000259" key="1">
    <source>
        <dbReference type="Pfam" id="PF01695"/>
    </source>
</evidence>
<dbReference type="Pfam" id="PF01695">
    <property type="entry name" value="IstB_IS21"/>
    <property type="match status" value="1"/>
</dbReference>
<dbReference type="PANTHER" id="PTHR30050">
    <property type="entry name" value="CHROMOSOMAL REPLICATION INITIATOR PROTEIN DNAA"/>
    <property type="match status" value="1"/>
</dbReference>
<keyword evidence="4" id="KW-1185">Reference proteome</keyword>
<name>A0ABV3MI17_9ENTE</name>